<protein>
    <recommendedName>
        <fullName evidence="1">Spore protein YkvP/CgeB glycosyl transferase-like domain-containing protein</fullName>
    </recommendedName>
</protein>
<evidence type="ECO:0000313" key="3">
    <source>
        <dbReference type="Proteomes" id="UP000645257"/>
    </source>
</evidence>
<dbReference type="RefSeq" id="WP_189536889.1">
    <property type="nucleotide sequence ID" value="NZ_BMYX01000031.1"/>
</dbReference>
<gene>
    <name evidence="2" type="ORF">GCM10011289_35740</name>
</gene>
<dbReference type="Pfam" id="PF13524">
    <property type="entry name" value="Glyco_trans_1_2"/>
    <property type="match status" value="1"/>
</dbReference>
<feature type="domain" description="Spore protein YkvP/CgeB glycosyl transferase-like" evidence="1">
    <location>
        <begin position="251"/>
        <end position="392"/>
    </location>
</feature>
<comment type="caution">
    <text evidence="2">The sequence shown here is derived from an EMBL/GenBank/DDBJ whole genome shotgun (WGS) entry which is preliminary data.</text>
</comment>
<proteinExistence type="predicted"/>
<organism evidence="2 3">
    <name type="scientific">Paludibacterium paludis</name>
    <dbReference type="NCBI Taxonomy" id="1225769"/>
    <lineage>
        <taxon>Bacteria</taxon>
        <taxon>Pseudomonadati</taxon>
        <taxon>Pseudomonadota</taxon>
        <taxon>Betaproteobacteria</taxon>
        <taxon>Neisseriales</taxon>
        <taxon>Chromobacteriaceae</taxon>
        <taxon>Paludibacterium</taxon>
    </lineage>
</organism>
<name>A0A918P742_9NEIS</name>
<reference evidence="2" key="2">
    <citation type="submission" date="2020-09" db="EMBL/GenBank/DDBJ databases">
        <authorList>
            <person name="Sun Q."/>
            <person name="Kim S."/>
        </authorList>
    </citation>
    <scope>NUCLEOTIDE SEQUENCE</scope>
    <source>
        <strain evidence="2">KCTC 32182</strain>
    </source>
</reference>
<evidence type="ECO:0000259" key="1">
    <source>
        <dbReference type="Pfam" id="PF13524"/>
    </source>
</evidence>
<reference evidence="2" key="1">
    <citation type="journal article" date="2014" name="Int. J. Syst. Evol. Microbiol.">
        <title>Complete genome sequence of Corynebacterium casei LMG S-19264T (=DSM 44701T), isolated from a smear-ripened cheese.</title>
        <authorList>
            <consortium name="US DOE Joint Genome Institute (JGI-PGF)"/>
            <person name="Walter F."/>
            <person name="Albersmeier A."/>
            <person name="Kalinowski J."/>
            <person name="Ruckert C."/>
        </authorList>
    </citation>
    <scope>NUCLEOTIDE SEQUENCE</scope>
    <source>
        <strain evidence="2">KCTC 32182</strain>
    </source>
</reference>
<accession>A0A918P742</accession>
<dbReference type="Proteomes" id="UP000645257">
    <property type="component" value="Unassembled WGS sequence"/>
</dbReference>
<dbReference type="AlphaFoldDB" id="A0A918P742"/>
<evidence type="ECO:0000313" key="2">
    <source>
        <dbReference type="EMBL" id="GGY29676.1"/>
    </source>
</evidence>
<sequence length="415" mass="46947">MRLWKILILANQGNDYLCTMASSLQSGFVRNGTDCKTFFDPSASAIEKKIADLSPDVVMEFNGSRGQSSANIPSEIVHIAWIQDARTEKTLHYLDPAFGGSDIVYTLLDPEYFGLEPARHPDAVWRVLHSGVDTDMFCFKAVEPAADTASICGYIPKPFHRGGGPWDEPLFTVNQRQVAFSDLLRRLYEVEKVSSSEHGYVPIHTFITDQINTALNIRIDNKTMVDIFQDHPYLVFLDTEIPRIRDRILMADAAVQAGLSLGIYGPNTWKSWPEFAQYYKGYAHWRTDLAAIYRETRFNLHNGAFGMHSRVLECMGAGGAILVNRNKIEDPRNRIGHFFKDGEHYIEYETESLAETLREWIAKPGELAQLRENAALAIRAGHQWHHRSAQILSDLEQLAARRAQKPETVPTSQAH</sequence>
<dbReference type="InterPro" id="IPR055259">
    <property type="entry name" value="YkvP/CgeB_Glyco_trans-like"/>
</dbReference>
<dbReference type="EMBL" id="BMYX01000031">
    <property type="protein sequence ID" value="GGY29676.1"/>
    <property type="molecule type" value="Genomic_DNA"/>
</dbReference>
<keyword evidence="3" id="KW-1185">Reference proteome</keyword>